<dbReference type="InterPro" id="IPR013497">
    <property type="entry name" value="Topo_IA_cen"/>
</dbReference>
<dbReference type="InterPro" id="IPR003602">
    <property type="entry name" value="Topo_IA_DNA-bd_dom"/>
</dbReference>
<organism evidence="21 22">
    <name type="scientific">Astatotilapia calliptera</name>
    <name type="common">Eastern happy</name>
    <name type="synonym">Chromis callipterus</name>
    <dbReference type="NCBI Taxonomy" id="8154"/>
    <lineage>
        <taxon>Eukaryota</taxon>
        <taxon>Metazoa</taxon>
        <taxon>Chordata</taxon>
        <taxon>Craniata</taxon>
        <taxon>Vertebrata</taxon>
        <taxon>Euteleostomi</taxon>
        <taxon>Actinopterygii</taxon>
        <taxon>Neopterygii</taxon>
        <taxon>Teleostei</taxon>
        <taxon>Neoteleostei</taxon>
        <taxon>Acanthomorphata</taxon>
        <taxon>Ovalentaria</taxon>
        <taxon>Cichlomorphae</taxon>
        <taxon>Cichliformes</taxon>
        <taxon>Cichlidae</taxon>
        <taxon>African cichlids</taxon>
        <taxon>Pseudocrenilabrinae</taxon>
        <taxon>Haplochromini</taxon>
        <taxon>Astatotilapia</taxon>
    </lineage>
</organism>
<dbReference type="PANTHER" id="PTHR11390">
    <property type="entry name" value="PROKARYOTIC DNA TOPOISOMERASE"/>
    <property type="match status" value="1"/>
</dbReference>
<dbReference type="FunFam" id="1.10.460.10:FF:000020">
    <property type="entry name" value="DNA topoisomerase 3-alpha"/>
    <property type="match status" value="1"/>
</dbReference>
<dbReference type="GO" id="GO:0006310">
    <property type="term" value="P:DNA recombination"/>
    <property type="evidence" value="ECO:0007669"/>
    <property type="project" value="TreeGrafter"/>
</dbReference>
<dbReference type="GO" id="GO:0005759">
    <property type="term" value="C:mitochondrial matrix"/>
    <property type="evidence" value="ECO:0007669"/>
    <property type="project" value="UniProtKB-SubCell"/>
</dbReference>
<evidence type="ECO:0000259" key="18">
    <source>
        <dbReference type="PROSITE" id="PS50880"/>
    </source>
</evidence>
<dbReference type="PANTHER" id="PTHR11390:SF21">
    <property type="entry name" value="DNA TOPOISOMERASE 3-ALPHA"/>
    <property type="match status" value="1"/>
</dbReference>
<dbReference type="PROSITE" id="PS52039">
    <property type="entry name" value="TOPO_IA_2"/>
    <property type="match status" value="1"/>
</dbReference>
<dbReference type="Gene3D" id="2.70.20.10">
    <property type="entry name" value="Topoisomerase I, domain 3"/>
    <property type="match status" value="1"/>
</dbReference>
<dbReference type="GO" id="GO:0003677">
    <property type="term" value="F:DNA binding"/>
    <property type="evidence" value="ECO:0007669"/>
    <property type="project" value="UniProtKB-KW"/>
</dbReference>
<keyword evidence="22" id="KW-1185">Reference proteome</keyword>
<dbReference type="GO" id="GO:0006265">
    <property type="term" value="P:DNA topological change"/>
    <property type="evidence" value="ECO:0007669"/>
    <property type="project" value="InterPro"/>
</dbReference>
<reference evidence="21" key="1">
    <citation type="submission" date="2018-05" db="EMBL/GenBank/DDBJ databases">
        <authorList>
            <person name="Datahose"/>
        </authorList>
    </citation>
    <scope>NUCLEOTIDE SEQUENCE</scope>
</reference>
<keyword evidence="5" id="KW-0479">Metal-binding</keyword>
<dbReference type="CDD" id="cd03362">
    <property type="entry name" value="TOPRIM_TopoIA_TopoIII"/>
    <property type="match status" value="1"/>
</dbReference>
<evidence type="ECO:0000256" key="4">
    <source>
        <dbReference type="ARBA" id="ARBA00009446"/>
    </source>
</evidence>
<dbReference type="SMART" id="SM00437">
    <property type="entry name" value="TOP1Ac"/>
    <property type="match status" value="1"/>
</dbReference>
<dbReference type="FunFam" id="3.40.50.140:FF:000003">
    <property type="entry name" value="DNA topoisomerase"/>
    <property type="match status" value="1"/>
</dbReference>
<evidence type="ECO:0000256" key="12">
    <source>
        <dbReference type="ARBA" id="ARBA00023128"/>
    </source>
</evidence>
<evidence type="ECO:0000256" key="11">
    <source>
        <dbReference type="ARBA" id="ARBA00023125"/>
    </source>
</evidence>
<evidence type="ECO:0000256" key="2">
    <source>
        <dbReference type="ARBA" id="ARBA00001946"/>
    </source>
</evidence>
<keyword evidence="11 16" id="KW-0238">DNA-binding</keyword>
<evidence type="ECO:0000256" key="9">
    <source>
        <dbReference type="ARBA" id="ARBA00022842"/>
    </source>
</evidence>
<dbReference type="Gene3D" id="1.10.290.10">
    <property type="entry name" value="Topoisomerase I, domain 4"/>
    <property type="match status" value="1"/>
</dbReference>
<dbReference type="InterPro" id="IPR013826">
    <property type="entry name" value="Topo_IA_cen_sub3"/>
</dbReference>
<dbReference type="InterPro" id="IPR013825">
    <property type="entry name" value="Topo_IA_cen_sub2"/>
</dbReference>
<accession>A0AAX7VEV8</accession>
<dbReference type="Gene3D" id="1.10.460.10">
    <property type="entry name" value="Topoisomerase I, domain 2"/>
    <property type="match status" value="1"/>
</dbReference>
<dbReference type="PROSITE" id="PS51999">
    <property type="entry name" value="ZF_GRF"/>
    <property type="match status" value="2"/>
</dbReference>
<evidence type="ECO:0000256" key="13">
    <source>
        <dbReference type="ARBA" id="ARBA00023235"/>
    </source>
</evidence>
<evidence type="ECO:0000259" key="20">
    <source>
        <dbReference type="PROSITE" id="PS52039"/>
    </source>
</evidence>
<feature type="domain" description="Topo IA-type catalytic" evidence="20">
    <location>
        <begin position="188"/>
        <end position="609"/>
    </location>
</feature>
<dbReference type="GO" id="GO:0005654">
    <property type="term" value="C:nucleoplasm"/>
    <property type="evidence" value="ECO:0007669"/>
    <property type="project" value="UniProtKB-ARBA"/>
</dbReference>
<feature type="region of interest" description="Disordered" evidence="17">
    <location>
        <begin position="906"/>
        <end position="935"/>
    </location>
</feature>
<feature type="region of interest" description="Disordered" evidence="17">
    <location>
        <begin position="818"/>
        <end position="858"/>
    </location>
</feature>
<dbReference type="InterPro" id="IPR013824">
    <property type="entry name" value="Topo_IA_cen_sub1"/>
</dbReference>
<dbReference type="GeneTree" id="ENSGT00940000156701"/>
<keyword evidence="10 16" id="KW-0799">Topoisomerase</keyword>
<evidence type="ECO:0000256" key="16">
    <source>
        <dbReference type="RuleBase" id="RU362092"/>
    </source>
</evidence>
<dbReference type="GO" id="GO:0006281">
    <property type="term" value="P:DNA repair"/>
    <property type="evidence" value="ECO:0007669"/>
    <property type="project" value="TreeGrafter"/>
</dbReference>
<dbReference type="Ensembl" id="ENSACLT00000080362.1">
    <property type="protein sequence ID" value="ENSACLP00000081133.1"/>
    <property type="gene ID" value="ENSACLG00000014486.2"/>
</dbReference>
<dbReference type="Gene3D" id="3.40.50.140">
    <property type="match status" value="1"/>
</dbReference>
<protein>
    <recommendedName>
        <fullName evidence="16">DNA topoisomerase</fullName>
        <ecNumber evidence="16">5.6.2.1</ecNumber>
    </recommendedName>
</protein>
<dbReference type="Pfam" id="PF01751">
    <property type="entry name" value="Toprim"/>
    <property type="match status" value="1"/>
</dbReference>
<evidence type="ECO:0000256" key="14">
    <source>
        <dbReference type="ARBA" id="ARBA00064039"/>
    </source>
</evidence>
<keyword evidence="6" id="KW-0677">Repeat</keyword>
<feature type="domain" description="GRF-type" evidence="19">
    <location>
        <begin position="867"/>
        <end position="909"/>
    </location>
</feature>
<evidence type="ECO:0000256" key="7">
    <source>
        <dbReference type="ARBA" id="ARBA00022771"/>
    </source>
</evidence>
<evidence type="ECO:0000256" key="8">
    <source>
        <dbReference type="ARBA" id="ARBA00022833"/>
    </source>
</evidence>
<comment type="similarity">
    <text evidence="4 16">Belongs to the type IA topoisomerase family.</text>
</comment>
<dbReference type="Pfam" id="PF01396">
    <property type="entry name" value="Zn_ribbon_Top1"/>
    <property type="match status" value="1"/>
</dbReference>
<name>A0AAX7VEV8_ASTCA</name>
<dbReference type="PROSITE" id="PS00396">
    <property type="entry name" value="TOPO_IA_1"/>
    <property type="match status" value="1"/>
</dbReference>
<dbReference type="SMART" id="SM00436">
    <property type="entry name" value="TOP1Bc"/>
    <property type="match status" value="1"/>
</dbReference>
<reference evidence="21" key="3">
    <citation type="submission" date="2025-09" db="UniProtKB">
        <authorList>
            <consortium name="Ensembl"/>
        </authorList>
    </citation>
    <scope>IDENTIFICATION</scope>
</reference>
<dbReference type="FunFam" id="1.10.290.10:FF:000001">
    <property type="entry name" value="DNA topoisomerase"/>
    <property type="match status" value="1"/>
</dbReference>
<dbReference type="FunFam" id="3.30.65.10:FF:000009">
    <property type="entry name" value="DNA topoisomerase"/>
    <property type="match status" value="1"/>
</dbReference>
<dbReference type="PROSITE" id="PS50880">
    <property type="entry name" value="TOPRIM"/>
    <property type="match status" value="1"/>
</dbReference>
<dbReference type="InterPro" id="IPR023405">
    <property type="entry name" value="Topo_IA_core_domain"/>
</dbReference>
<dbReference type="AlphaFoldDB" id="A0AAX7VEV8"/>
<comment type="subcellular location">
    <subcellularLocation>
        <location evidence="3">Mitochondrion matrix</location>
    </subcellularLocation>
</comment>
<reference evidence="21" key="2">
    <citation type="submission" date="2025-08" db="UniProtKB">
        <authorList>
            <consortium name="Ensembl"/>
        </authorList>
    </citation>
    <scope>IDENTIFICATION</scope>
</reference>
<dbReference type="InterPro" id="IPR023406">
    <property type="entry name" value="Topo_IA_AS"/>
</dbReference>
<dbReference type="Pfam" id="PF01131">
    <property type="entry name" value="Topoisom_bac"/>
    <property type="match status" value="1"/>
</dbReference>
<gene>
    <name evidence="21" type="primary">TOP3A</name>
</gene>
<keyword evidence="8" id="KW-0862">Zinc</keyword>
<dbReference type="GO" id="GO:0008270">
    <property type="term" value="F:zinc ion binding"/>
    <property type="evidence" value="ECO:0007669"/>
    <property type="project" value="UniProtKB-KW"/>
</dbReference>
<evidence type="ECO:0000256" key="1">
    <source>
        <dbReference type="ARBA" id="ARBA00000213"/>
    </source>
</evidence>
<sequence length="935" mass="104495">HSRTRTPCLLSCLPPGHVINVSPADMIRSRGQIRRVLCVAEKNDAAKGISEIMSSGRARRREGMSKFNKIYEYEYHLFGQNVTVSMTSFKNFVFWGHSCNPVLLFDAEVEKYCPDNMLQIKRTLEKEVRLCQALVIWTDCDREGENIGFEIIDVCKAVKPNLQVFRAKFSEITPNSIRRACETLTEPDANVSDAVDVRQELDLRIGASFTRFQTLRLQKIFPESLANQLISYGSCQFPTLGFVVERFKAIQAFIPETFYKIKVIHEVEEDCVEFNWKRNRLFNHTACLVLYQICMEDPIATVTSVTSKPKSKWRPLPLDTVELEKLASRKLRISAKETMKIAEKLYTQGFISYPRTETNIFPANLALTPLVEQQAHSPVWGAFAQRVLDQPGGPNPRQGKNSDQAHPPIHPTKFTNTLQGNEGRVYEFIVRHFLACVSQDALGQETVVDIDIAQEKFSVSGLMIIARNYLDVYPYDRWSTKVIPVYEQGSQFQPSAIEMVDGQTSPPQLLTEADLISLMEKHGIGTDATHADHIETIKSRMYVGLTADQRFTPGELGMGLVEGYNSMGYEMSKPNLRAELEADLKLVSEGRKDKQSVLQHHIQKYKTVFIESVRKAKKLDEALSPYLGAAHEIPEAEQQDMEIPLPVRKCPNCGRDMVLKKKREGNSKYLSCVGFPACKTAVWFPDVVLEVSRDESTCPTCQPHPIHMLKFKFRRGSLPPMMPLEFVGCIGGCDEILREVLDLKYLRPGGGGGGAGPTSPPGGRSMSINANSDAIVCNCGQDALLLTVRKDGPNQGRQFYKCNAGSCNFFLWADQPSQQGAPQNRGLPPPAPRTSQPPRPSLGFRNTSEGSRGQEAGAPGHLEQVMCNCNEAAVTRTVQKDGPNKGRMFHTCGKPREQQCGFFQWADENVPPPGGALTHKSSSDMDKHIPGRTNS</sequence>
<comment type="catalytic activity">
    <reaction evidence="1 16">
        <text>ATP-independent breakage of single-stranded DNA, followed by passage and rejoining.</text>
        <dbReference type="EC" id="5.6.2.1"/>
    </reaction>
</comment>
<dbReference type="CDD" id="cd00186">
    <property type="entry name" value="TOP1Ac"/>
    <property type="match status" value="1"/>
</dbReference>
<dbReference type="EC" id="5.6.2.1" evidence="16"/>
<proteinExistence type="inferred from homology"/>
<evidence type="ECO:0000256" key="15">
    <source>
        <dbReference type="PROSITE-ProRule" id="PRU01343"/>
    </source>
</evidence>
<evidence type="ECO:0000259" key="19">
    <source>
        <dbReference type="PROSITE" id="PS51999"/>
    </source>
</evidence>
<dbReference type="PRINTS" id="PR00417">
    <property type="entry name" value="PRTPISMRASEI"/>
</dbReference>
<dbReference type="InterPro" id="IPR010666">
    <property type="entry name" value="Znf_GRF"/>
</dbReference>
<dbReference type="Proteomes" id="UP000265100">
    <property type="component" value="Chromosome 4"/>
</dbReference>
<feature type="domain" description="Toprim" evidence="18">
    <location>
        <begin position="35"/>
        <end position="170"/>
    </location>
</feature>
<feature type="compositionally biased region" description="Pro residues" evidence="17">
    <location>
        <begin position="827"/>
        <end position="840"/>
    </location>
</feature>
<dbReference type="InterPro" id="IPR034144">
    <property type="entry name" value="TOPRIM_TopoIII"/>
</dbReference>
<dbReference type="Gene3D" id="3.30.65.10">
    <property type="entry name" value="Bacterial Topoisomerase I, domain 1"/>
    <property type="match status" value="1"/>
</dbReference>
<evidence type="ECO:0000313" key="22">
    <source>
        <dbReference type="Proteomes" id="UP000265100"/>
    </source>
</evidence>
<feature type="region of interest" description="Disordered" evidence="17">
    <location>
        <begin position="748"/>
        <end position="767"/>
    </location>
</feature>
<dbReference type="InterPro" id="IPR013498">
    <property type="entry name" value="Topo_IA_Znf"/>
</dbReference>
<dbReference type="FunFam" id="2.70.20.10:FF:000004">
    <property type="entry name" value="DNA topoisomerase"/>
    <property type="match status" value="1"/>
</dbReference>
<dbReference type="Pfam" id="PF06839">
    <property type="entry name" value="Zn_ribbon_GRF"/>
    <property type="match status" value="2"/>
</dbReference>
<feature type="domain" description="GRF-type" evidence="19">
    <location>
        <begin position="777"/>
        <end position="816"/>
    </location>
</feature>
<dbReference type="InterPro" id="IPR006171">
    <property type="entry name" value="TOPRIM_dom"/>
</dbReference>
<evidence type="ECO:0000256" key="17">
    <source>
        <dbReference type="SAM" id="MobiDB-lite"/>
    </source>
</evidence>
<evidence type="ECO:0000256" key="5">
    <source>
        <dbReference type="ARBA" id="ARBA00022723"/>
    </source>
</evidence>
<dbReference type="InterPro" id="IPR000380">
    <property type="entry name" value="Topo_IA"/>
</dbReference>
<dbReference type="SMART" id="SM00493">
    <property type="entry name" value="TOPRIM"/>
    <property type="match status" value="1"/>
</dbReference>
<comment type="function">
    <text evidence="16">Introduces a single-strand break via transesterification at a target site in duplex DNA. Releases the supercoiling and torsional tension of DNA introduced during the DNA replication and transcription by transiently cleaving and rejoining one strand of the DNA duplex. The scissile phosphodiester is attacked by the catalytic tyrosine of the enzyme, resulting in the formation of a DNA-(5'-phosphotyrosyl)-enzyme intermediate and the expulsion of a 3'-OH DNA strand.</text>
</comment>
<keyword evidence="13 16" id="KW-0413">Isomerase</keyword>
<keyword evidence="12" id="KW-0496">Mitochondrion</keyword>
<evidence type="ECO:0000256" key="6">
    <source>
        <dbReference type="ARBA" id="ARBA00022737"/>
    </source>
</evidence>
<keyword evidence="9" id="KW-0460">Magnesium</keyword>
<evidence type="ECO:0000256" key="3">
    <source>
        <dbReference type="ARBA" id="ARBA00004305"/>
    </source>
</evidence>
<dbReference type="SUPFAM" id="SSF56712">
    <property type="entry name" value="Prokaryotic type I DNA topoisomerase"/>
    <property type="match status" value="1"/>
</dbReference>
<dbReference type="GO" id="GO:0031422">
    <property type="term" value="C:RecQ family helicase-topoisomerase III complex"/>
    <property type="evidence" value="ECO:0007669"/>
    <property type="project" value="TreeGrafter"/>
</dbReference>
<dbReference type="InterPro" id="IPR003601">
    <property type="entry name" value="Topo_IA_2"/>
</dbReference>
<comment type="subunit">
    <text evidence="14">Binds ssDNA. Interacts (via N-terminal region) with BLM; the interaction is direct. Directly interacts with RMI1. Component of the RMI complex, containing at least TOP3A, RMI1 and RMI2. The RMI complex interacts with BLM.</text>
</comment>
<evidence type="ECO:0000313" key="21">
    <source>
        <dbReference type="Ensembl" id="ENSACLP00000081133.1"/>
    </source>
</evidence>
<evidence type="ECO:0000256" key="10">
    <source>
        <dbReference type="ARBA" id="ARBA00023029"/>
    </source>
</evidence>
<keyword evidence="7 15" id="KW-0863">Zinc-finger</keyword>
<comment type="cofactor">
    <cofactor evidence="2">
        <name>Mg(2+)</name>
        <dbReference type="ChEBI" id="CHEBI:18420"/>
    </cofactor>
</comment>
<dbReference type="GO" id="GO:0003917">
    <property type="term" value="F:DNA topoisomerase type I (single strand cut, ATP-independent) activity"/>
    <property type="evidence" value="ECO:0007669"/>
    <property type="project" value="UniProtKB-EC"/>
</dbReference>
<feature type="region of interest" description="Disordered" evidence="17">
    <location>
        <begin position="390"/>
        <end position="411"/>
    </location>
</feature>